<keyword evidence="6" id="KW-1185">Reference proteome</keyword>
<dbReference type="PANTHER" id="PTHR11165">
    <property type="entry name" value="SKP1"/>
    <property type="match status" value="1"/>
</dbReference>
<evidence type="ECO:0000256" key="2">
    <source>
        <dbReference type="ARBA" id="ARBA00022786"/>
    </source>
</evidence>
<proteinExistence type="inferred from homology"/>
<evidence type="ECO:0000259" key="3">
    <source>
        <dbReference type="Pfam" id="PF01466"/>
    </source>
</evidence>
<dbReference type="SUPFAM" id="SSF53098">
    <property type="entry name" value="Ribonuclease H-like"/>
    <property type="match status" value="1"/>
</dbReference>
<comment type="similarity">
    <text evidence="1">Belongs to the SKP1 family.</text>
</comment>
<feature type="domain" description="SKP1 component POZ" evidence="4">
    <location>
        <begin position="267"/>
        <end position="327"/>
    </location>
</feature>
<dbReference type="AlphaFoldDB" id="A0A915DS13"/>
<dbReference type="Pfam" id="PF04937">
    <property type="entry name" value="DUF659"/>
    <property type="match status" value="1"/>
</dbReference>
<accession>A0A915DS13</accession>
<dbReference type="Pfam" id="PF01466">
    <property type="entry name" value="Skp1"/>
    <property type="match status" value="1"/>
</dbReference>
<dbReference type="Gene3D" id="3.30.710.10">
    <property type="entry name" value="Potassium Channel Kv1.1, Chain A"/>
    <property type="match status" value="1"/>
</dbReference>
<evidence type="ECO:0000259" key="5">
    <source>
        <dbReference type="Pfam" id="PF04937"/>
    </source>
</evidence>
<dbReference type="Proteomes" id="UP000887574">
    <property type="component" value="Unplaced"/>
</dbReference>
<dbReference type="GO" id="GO:0006511">
    <property type="term" value="P:ubiquitin-dependent protein catabolic process"/>
    <property type="evidence" value="ECO:0007669"/>
    <property type="project" value="InterPro"/>
</dbReference>
<keyword evidence="2" id="KW-0833">Ubl conjugation pathway</keyword>
<dbReference type="InterPro" id="IPR007021">
    <property type="entry name" value="DUF659"/>
</dbReference>
<dbReference type="InterPro" id="IPR016897">
    <property type="entry name" value="SKP1"/>
</dbReference>
<evidence type="ECO:0000313" key="7">
    <source>
        <dbReference type="WBParaSite" id="jg22314"/>
    </source>
</evidence>
<name>A0A915DS13_9BILA</name>
<reference evidence="7" key="1">
    <citation type="submission" date="2022-11" db="UniProtKB">
        <authorList>
            <consortium name="WormBaseParasite"/>
        </authorList>
    </citation>
    <scope>IDENTIFICATION</scope>
</reference>
<organism evidence="6 7">
    <name type="scientific">Ditylenchus dipsaci</name>
    <dbReference type="NCBI Taxonomy" id="166011"/>
    <lineage>
        <taxon>Eukaryota</taxon>
        <taxon>Metazoa</taxon>
        <taxon>Ecdysozoa</taxon>
        <taxon>Nematoda</taxon>
        <taxon>Chromadorea</taxon>
        <taxon>Rhabditida</taxon>
        <taxon>Tylenchina</taxon>
        <taxon>Tylenchomorpha</taxon>
        <taxon>Sphaerularioidea</taxon>
        <taxon>Anguinidae</taxon>
        <taxon>Anguininae</taxon>
        <taxon>Ditylenchus</taxon>
    </lineage>
</organism>
<evidence type="ECO:0000313" key="6">
    <source>
        <dbReference type="Proteomes" id="UP000887574"/>
    </source>
</evidence>
<dbReference type="InterPro" id="IPR012337">
    <property type="entry name" value="RNaseH-like_sf"/>
</dbReference>
<dbReference type="Pfam" id="PF03931">
    <property type="entry name" value="Skp1_POZ"/>
    <property type="match status" value="1"/>
</dbReference>
<dbReference type="SUPFAM" id="SSF54695">
    <property type="entry name" value="POZ domain"/>
    <property type="match status" value="1"/>
</dbReference>
<evidence type="ECO:0000256" key="1">
    <source>
        <dbReference type="ARBA" id="ARBA00009993"/>
    </source>
</evidence>
<dbReference type="WBParaSite" id="jg22314">
    <property type="protein sequence ID" value="jg22314"/>
    <property type="gene ID" value="jg22314"/>
</dbReference>
<feature type="domain" description="DUF659" evidence="5">
    <location>
        <begin position="15"/>
        <end position="87"/>
    </location>
</feature>
<dbReference type="InterPro" id="IPR011333">
    <property type="entry name" value="SKP1/BTB/POZ_sf"/>
</dbReference>
<dbReference type="InterPro" id="IPR016072">
    <property type="entry name" value="Skp1_comp_dimer"/>
</dbReference>
<evidence type="ECO:0000259" key="4">
    <source>
        <dbReference type="Pfam" id="PF03931"/>
    </source>
</evidence>
<dbReference type="InterPro" id="IPR036296">
    <property type="entry name" value="SKP1-like_dim_sf"/>
</dbReference>
<dbReference type="InterPro" id="IPR001232">
    <property type="entry name" value="SKP1-like"/>
</dbReference>
<dbReference type="SUPFAM" id="SSF81382">
    <property type="entry name" value="Skp1 dimerisation domain-like"/>
    <property type="match status" value="1"/>
</dbReference>
<feature type="domain" description="SKP1 component dimerisation" evidence="3">
    <location>
        <begin position="379"/>
        <end position="424"/>
    </location>
</feature>
<sequence>MQSLQLTTLTNPSEKIIVQRKYIAKILAEEIEAVGKHKVVAVVTDHAANMRKAWEILEKAYPWILFEGCKAHMLNLAAKDICQRTMVALRVKFCQDIVRFFRKSKPQKILSKIQLEKMGSSTLLQLPIETRWGTYAKLINSIIANESCLKEAIWNAGIQDNRVLKRQSDDIRLLLCSDEEFWPALKQISKVITPLAEAIRKIEGNEVNSRSAYKTIKDAFAEAKRGVNESEFEFGNDMMERPSQTMSSGCEVATFSTTVDVPAAGQVTVKTQGGELYQVELAIMSQFKTFSQMYEDLNLAEGDHFEFPIPAVTSKVFEKVLQWCESHIGVPEPVIQEDPASRERIWFQLTDDEKTFFSVPVEQILGLLMAANYLDIRTLYLFGCQTMAALFKDKNPEQIRELLELQDDMTEKEKDTFRKKNVWCEF</sequence>
<dbReference type="InterPro" id="IPR016073">
    <property type="entry name" value="Skp1_comp_POZ"/>
</dbReference>
<protein>
    <submittedName>
        <fullName evidence="7">Uncharacterized protein</fullName>
    </submittedName>
</protein>
<dbReference type="SMART" id="SM00512">
    <property type="entry name" value="Skp1"/>
    <property type="match status" value="1"/>
</dbReference>